<dbReference type="RefSeq" id="WP_357985180.1">
    <property type="nucleotide sequence ID" value="NZ_JBFAIH010000021.1"/>
</dbReference>
<dbReference type="InterPro" id="IPR050529">
    <property type="entry name" value="CYP450_sterol_14alpha_dmase"/>
</dbReference>
<evidence type="ECO:0000313" key="6">
    <source>
        <dbReference type="EMBL" id="MEV0366732.1"/>
    </source>
</evidence>
<proteinExistence type="inferred from homology"/>
<name>A0ABV3FG87_9NOCA</name>
<keyword evidence="3" id="KW-0479">Metal-binding</keyword>
<dbReference type="Pfam" id="PF00067">
    <property type="entry name" value="p450"/>
    <property type="match status" value="1"/>
</dbReference>
<dbReference type="InterPro" id="IPR002403">
    <property type="entry name" value="Cyt_P450_E_grp-IV"/>
</dbReference>
<dbReference type="PANTHER" id="PTHR24304:SF2">
    <property type="entry name" value="24-HYDROXYCHOLESTEROL 7-ALPHA-HYDROXYLASE"/>
    <property type="match status" value="1"/>
</dbReference>
<sequence>MKPTARVSVTAGFATAAAVTAYWRWLRRPTQTPPGTVPPPIAWAGPDNLPIIGIVTRLRSVISDPLGLVIRNRARYGDVFTLRVPSIYDFTFLLGDEHYRRVLTLPTDHAGVGEVLHRVPTVGYWFPREKSGPETLQQLILAGRRQMAAMLPSARVDDIPELAADIVRIRTRNWSGAVDLTEDIHPIVYEVCGRYFAGDEIWDALGPRLTRYYRHIGDGIDIPRTTLSITPYHYLMPEFRSTRKLYRMLRDELPGFADTRSPLLEAVARTELNGAPLSGKDRRWMFMYVLWNAMVYPGTYTYWALVDIVTRPELLRRIHSLQDREERLELIRHCFAESVRMHPVSSLIRYLAKPYEFEHDGQKYHIPAGQAVGVFPGTLNRDPNRIPGDPDAYDPDRYTRDPKPQPATFGRGPFGCIAQHFSETVASSVIDELLQRFELQLADDLPVRRERIHQTYPGSPLRALVTAR</sequence>
<dbReference type="SUPFAM" id="SSF48264">
    <property type="entry name" value="Cytochrome P450"/>
    <property type="match status" value="1"/>
</dbReference>
<protein>
    <submittedName>
        <fullName evidence="6">Cytochrome P450</fullName>
    </submittedName>
</protein>
<feature type="compositionally biased region" description="Basic and acidic residues" evidence="5">
    <location>
        <begin position="394"/>
        <end position="403"/>
    </location>
</feature>
<comment type="similarity">
    <text evidence="1">Belongs to the cytochrome P450 family.</text>
</comment>
<dbReference type="Proteomes" id="UP001551658">
    <property type="component" value="Unassembled WGS sequence"/>
</dbReference>
<reference evidence="6 7" key="1">
    <citation type="submission" date="2024-06" db="EMBL/GenBank/DDBJ databases">
        <title>The Natural Products Discovery Center: Release of the First 8490 Sequenced Strains for Exploring Actinobacteria Biosynthetic Diversity.</title>
        <authorList>
            <person name="Kalkreuter E."/>
            <person name="Kautsar S.A."/>
            <person name="Yang D."/>
            <person name="Bader C.D."/>
            <person name="Teijaro C.N."/>
            <person name="Fluegel L."/>
            <person name="Davis C.M."/>
            <person name="Simpson J.R."/>
            <person name="Lauterbach L."/>
            <person name="Steele A.D."/>
            <person name="Gui C."/>
            <person name="Meng S."/>
            <person name="Li G."/>
            <person name="Viehrig K."/>
            <person name="Ye F."/>
            <person name="Su P."/>
            <person name="Kiefer A.F."/>
            <person name="Nichols A."/>
            <person name="Cepeda A.J."/>
            <person name="Yan W."/>
            <person name="Fan B."/>
            <person name="Jiang Y."/>
            <person name="Adhikari A."/>
            <person name="Zheng C.-J."/>
            <person name="Schuster L."/>
            <person name="Cowan T.M."/>
            <person name="Smanski M.J."/>
            <person name="Chevrette M.G."/>
            <person name="De Carvalho L.P.S."/>
            <person name="Shen B."/>
        </authorList>
    </citation>
    <scope>NUCLEOTIDE SEQUENCE [LARGE SCALE GENOMIC DNA]</scope>
    <source>
        <strain evidence="6 7">NPDC050671</strain>
    </source>
</reference>
<dbReference type="CDD" id="cd00302">
    <property type="entry name" value="cytochrome_P450"/>
    <property type="match status" value="1"/>
</dbReference>
<organism evidence="6 7">
    <name type="scientific">Nocardia fusca</name>
    <dbReference type="NCBI Taxonomy" id="941183"/>
    <lineage>
        <taxon>Bacteria</taxon>
        <taxon>Bacillati</taxon>
        <taxon>Actinomycetota</taxon>
        <taxon>Actinomycetes</taxon>
        <taxon>Mycobacteriales</taxon>
        <taxon>Nocardiaceae</taxon>
        <taxon>Nocardia</taxon>
    </lineage>
</organism>
<feature type="region of interest" description="Disordered" evidence="5">
    <location>
        <begin position="379"/>
        <end position="406"/>
    </location>
</feature>
<dbReference type="EMBL" id="JBFAIH010000021">
    <property type="protein sequence ID" value="MEV0366732.1"/>
    <property type="molecule type" value="Genomic_DNA"/>
</dbReference>
<gene>
    <name evidence="6" type="ORF">AB0H72_28965</name>
</gene>
<dbReference type="Gene3D" id="1.10.630.10">
    <property type="entry name" value="Cytochrome P450"/>
    <property type="match status" value="1"/>
</dbReference>
<evidence type="ECO:0000256" key="3">
    <source>
        <dbReference type="ARBA" id="ARBA00022723"/>
    </source>
</evidence>
<evidence type="ECO:0000256" key="4">
    <source>
        <dbReference type="ARBA" id="ARBA00023004"/>
    </source>
</evidence>
<accession>A0ABV3FG87</accession>
<evidence type="ECO:0000313" key="7">
    <source>
        <dbReference type="Proteomes" id="UP001551658"/>
    </source>
</evidence>
<dbReference type="InterPro" id="IPR036396">
    <property type="entry name" value="Cyt_P450_sf"/>
</dbReference>
<evidence type="ECO:0000256" key="2">
    <source>
        <dbReference type="ARBA" id="ARBA00022617"/>
    </source>
</evidence>
<keyword evidence="7" id="KW-1185">Reference proteome</keyword>
<keyword evidence="2" id="KW-0349">Heme</keyword>
<comment type="caution">
    <text evidence="6">The sequence shown here is derived from an EMBL/GenBank/DDBJ whole genome shotgun (WGS) entry which is preliminary data.</text>
</comment>
<dbReference type="InterPro" id="IPR001128">
    <property type="entry name" value="Cyt_P450"/>
</dbReference>
<dbReference type="PANTHER" id="PTHR24304">
    <property type="entry name" value="CYTOCHROME P450 FAMILY 7"/>
    <property type="match status" value="1"/>
</dbReference>
<evidence type="ECO:0000256" key="1">
    <source>
        <dbReference type="ARBA" id="ARBA00010617"/>
    </source>
</evidence>
<keyword evidence="4" id="KW-0408">Iron</keyword>
<evidence type="ECO:0000256" key="5">
    <source>
        <dbReference type="SAM" id="MobiDB-lite"/>
    </source>
</evidence>
<dbReference type="PRINTS" id="PR00465">
    <property type="entry name" value="EP450IV"/>
</dbReference>